<dbReference type="InterPro" id="IPR006439">
    <property type="entry name" value="HAD-SF_hydro_IA"/>
</dbReference>
<evidence type="ECO:0000313" key="2">
    <source>
        <dbReference type="Proteomes" id="UP000321595"/>
    </source>
</evidence>
<proteinExistence type="predicted"/>
<dbReference type="SFLD" id="SFLDG01129">
    <property type="entry name" value="C1.5:_HAD__Beta-PGM__Phosphata"/>
    <property type="match status" value="1"/>
</dbReference>
<organism evidence="1 2">
    <name type="scientific">Microvenator marinus</name>
    <dbReference type="NCBI Taxonomy" id="2600177"/>
    <lineage>
        <taxon>Bacteria</taxon>
        <taxon>Deltaproteobacteria</taxon>
        <taxon>Bradymonadales</taxon>
        <taxon>Microvenatoraceae</taxon>
        <taxon>Microvenator</taxon>
    </lineage>
</organism>
<protein>
    <submittedName>
        <fullName evidence="1">HAD-IA family hydrolase</fullName>
    </submittedName>
</protein>
<gene>
    <name evidence="1" type="ORF">FRD01_09435</name>
</gene>
<dbReference type="GO" id="GO:0016787">
    <property type="term" value="F:hydrolase activity"/>
    <property type="evidence" value="ECO:0007669"/>
    <property type="project" value="UniProtKB-KW"/>
</dbReference>
<name>A0A5B8XR96_9DELT</name>
<dbReference type="Gene3D" id="3.40.50.1000">
    <property type="entry name" value="HAD superfamily/HAD-like"/>
    <property type="match status" value="1"/>
</dbReference>
<dbReference type="PANTHER" id="PTHR43611:SF3">
    <property type="entry name" value="FLAVIN MONONUCLEOTIDE HYDROLASE 1, CHLOROPLATIC"/>
    <property type="match status" value="1"/>
</dbReference>
<dbReference type="PANTHER" id="PTHR43611">
    <property type="entry name" value="ALPHA-D-GLUCOSE 1-PHOSPHATE PHOSPHATASE"/>
    <property type="match status" value="1"/>
</dbReference>
<dbReference type="RefSeq" id="WP_146959143.1">
    <property type="nucleotide sequence ID" value="NZ_CP042467.1"/>
</dbReference>
<dbReference type="EMBL" id="CP042467">
    <property type="protein sequence ID" value="QED27458.1"/>
    <property type="molecule type" value="Genomic_DNA"/>
</dbReference>
<dbReference type="InterPro" id="IPR023214">
    <property type="entry name" value="HAD_sf"/>
</dbReference>
<dbReference type="NCBIfam" id="TIGR01509">
    <property type="entry name" value="HAD-SF-IA-v3"/>
    <property type="match status" value="1"/>
</dbReference>
<dbReference type="OrthoDB" id="9797415at2"/>
<dbReference type="SUPFAM" id="SSF56784">
    <property type="entry name" value="HAD-like"/>
    <property type="match status" value="1"/>
</dbReference>
<dbReference type="Proteomes" id="UP000321595">
    <property type="component" value="Chromosome"/>
</dbReference>
<dbReference type="InterPro" id="IPR036412">
    <property type="entry name" value="HAD-like_sf"/>
</dbReference>
<reference evidence="1 2" key="1">
    <citation type="submission" date="2019-08" db="EMBL/GenBank/DDBJ databases">
        <authorList>
            <person name="Liang Q."/>
        </authorList>
    </citation>
    <scope>NUCLEOTIDE SEQUENCE [LARGE SCALE GENOMIC DNA]</scope>
    <source>
        <strain evidence="1 2">V1718</strain>
    </source>
</reference>
<sequence length="196" mass="22837">MKHALFLDVMDTLVWDPFKLEMLQFFDSSMEELLRDKSADAWPRFERGEISEEEFAAEFFADRRSFDYLGLKDALHNAYRLLPGIPELLDDLKQAGVEMHTLSNYPVWHQMIEEKLRLSRWLEWTFVSWQHGTRKPEPKAFERALELVNKSPDTCVFVDDRGSNCAAAESLGIHAIHFESADQLREALKPCFPELS</sequence>
<evidence type="ECO:0000313" key="1">
    <source>
        <dbReference type="EMBL" id="QED27458.1"/>
    </source>
</evidence>
<accession>A0A5B8XR96</accession>
<keyword evidence="1" id="KW-0378">Hydrolase</keyword>
<dbReference type="AlphaFoldDB" id="A0A5B8XR96"/>
<dbReference type="Pfam" id="PF00702">
    <property type="entry name" value="Hydrolase"/>
    <property type="match status" value="1"/>
</dbReference>
<dbReference type="NCBIfam" id="TIGR01549">
    <property type="entry name" value="HAD-SF-IA-v1"/>
    <property type="match status" value="1"/>
</dbReference>
<keyword evidence="2" id="KW-1185">Reference proteome</keyword>
<dbReference type="SFLD" id="SFLDS00003">
    <property type="entry name" value="Haloacid_Dehalogenase"/>
    <property type="match status" value="1"/>
</dbReference>
<dbReference type="KEGG" id="bbae:FRD01_09435"/>